<keyword evidence="1" id="KW-0732">Signal</keyword>
<organism evidence="2 3">
    <name type="scientific">Streptomyces axinellae</name>
    <dbReference type="NCBI Taxonomy" id="552788"/>
    <lineage>
        <taxon>Bacteria</taxon>
        <taxon>Bacillati</taxon>
        <taxon>Actinomycetota</taxon>
        <taxon>Actinomycetes</taxon>
        <taxon>Kitasatosporales</taxon>
        <taxon>Streptomycetaceae</taxon>
        <taxon>Streptomyces</taxon>
    </lineage>
</organism>
<comment type="caution">
    <text evidence="2">The sequence shown here is derived from an EMBL/GenBank/DDBJ whole genome shotgun (WGS) entry which is preliminary data.</text>
</comment>
<feature type="chain" id="PRO_5045948042" description="Lipoprotein" evidence="1">
    <location>
        <begin position="20"/>
        <end position="180"/>
    </location>
</feature>
<proteinExistence type="predicted"/>
<dbReference type="RefSeq" id="WP_344561634.1">
    <property type="nucleotide sequence ID" value="NZ_BAAARJ010000002.1"/>
</dbReference>
<evidence type="ECO:0000256" key="1">
    <source>
        <dbReference type="SAM" id="SignalP"/>
    </source>
</evidence>
<dbReference type="EMBL" id="BAAARJ010000002">
    <property type="protein sequence ID" value="GAA2594636.1"/>
    <property type="molecule type" value="Genomic_DNA"/>
</dbReference>
<accession>A0ABP6C1Z3</accession>
<dbReference type="PROSITE" id="PS51257">
    <property type="entry name" value="PROKAR_LIPOPROTEIN"/>
    <property type="match status" value="1"/>
</dbReference>
<dbReference type="Proteomes" id="UP001501447">
    <property type="component" value="Unassembled WGS sequence"/>
</dbReference>
<evidence type="ECO:0000313" key="2">
    <source>
        <dbReference type="EMBL" id="GAA2594636.1"/>
    </source>
</evidence>
<reference evidence="3" key="1">
    <citation type="journal article" date="2019" name="Int. J. Syst. Evol. Microbiol.">
        <title>The Global Catalogue of Microorganisms (GCM) 10K type strain sequencing project: providing services to taxonomists for standard genome sequencing and annotation.</title>
        <authorList>
            <consortium name="The Broad Institute Genomics Platform"/>
            <consortium name="The Broad Institute Genome Sequencing Center for Infectious Disease"/>
            <person name="Wu L."/>
            <person name="Ma J."/>
        </authorList>
    </citation>
    <scope>NUCLEOTIDE SEQUENCE [LARGE SCALE GENOMIC DNA]</scope>
    <source>
        <strain evidence="3">JCM 16373</strain>
    </source>
</reference>
<feature type="signal peptide" evidence="1">
    <location>
        <begin position="1"/>
        <end position="19"/>
    </location>
</feature>
<keyword evidence="3" id="KW-1185">Reference proteome</keyword>
<gene>
    <name evidence="2" type="ORF">GCM10009863_04700</name>
</gene>
<protein>
    <recommendedName>
        <fullName evidence="4">Lipoprotein</fullName>
    </recommendedName>
</protein>
<evidence type="ECO:0008006" key="4">
    <source>
        <dbReference type="Google" id="ProtNLM"/>
    </source>
</evidence>
<evidence type="ECO:0000313" key="3">
    <source>
        <dbReference type="Proteomes" id="UP001501447"/>
    </source>
</evidence>
<sequence length="180" mass="19539">MPRTTRRVGAAALAAVAFAAVTGCSQQGRQYAVPKKICDVRVSEDALEPLLPDGEKLNQSQRPIGESQTACVVNVADGPYALNIDIIELDKPLTADDKRVSLKSLKHAKSVRVPDAHWAVQGDNHFHLSTSCGTDWADSLAFRFTFGKGEKGVEASRGNALRFVKEFVRGEKEEEGCTAR</sequence>
<name>A0ABP6C1Z3_9ACTN</name>